<dbReference type="RefSeq" id="WP_242945509.1">
    <property type="nucleotide sequence ID" value="NZ_FQZY01000112.1"/>
</dbReference>
<dbReference type="Proteomes" id="UP000184301">
    <property type="component" value="Unassembled WGS sequence"/>
</dbReference>
<dbReference type="EMBL" id="FQZY01000112">
    <property type="protein sequence ID" value="SHK93577.1"/>
    <property type="molecule type" value="Genomic_DNA"/>
</dbReference>
<dbReference type="GO" id="GO:0004674">
    <property type="term" value="F:protein serine/threonine kinase activity"/>
    <property type="evidence" value="ECO:0007669"/>
    <property type="project" value="TreeGrafter"/>
</dbReference>
<dbReference type="InterPro" id="IPR012893">
    <property type="entry name" value="HipA-like_C"/>
</dbReference>
<keyword evidence="7" id="KW-1185">Reference proteome</keyword>
<keyword evidence="2" id="KW-0808">Transferase</keyword>
<accession>A0A1M6WIP7</accession>
<dbReference type="Pfam" id="PF07804">
    <property type="entry name" value="HipA_C"/>
    <property type="match status" value="1"/>
</dbReference>
<evidence type="ECO:0000259" key="4">
    <source>
        <dbReference type="Pfam" id="PF07804"/>
    </source>
</evidence>
<dbReference type="Gene3D" id="1.10.1070.20">
    <property type="match status" value="1"/>
</dbReference>
<dbReference type="InterPro" id="IPR017508">
    <property type="entry name" value="HipA_N1"/>
</dbReference>
<feature type="domain" description="HipA-like C-terminal" evidence="4">
    <location>
        <begin position="147"/>
        <end position="394"/>
    </location>
</feature>
<dbReference type="InterPro" id="IPR052028">
    <property type="entry name" value="HipA_Ser/Thr_kinase"/>
</dbReference>
<dbReference type="STRING" id="1121950.SAMN02745243_04027"/>
<reference evidence="6 7" key="1">
    <citation type="submission" date="2016-11" db="EMBL/GenBank/DDBJ databases">
        <authorList>
            <person name="Jaros S."/>
            <person name="Januszkiewicz K."/>
            <person name="Wedrychowicz H."/>
        </authorList>
    </citation>
    <scope>NUCLEOTIDE SEQUENCE [LARGE SCALE GENOMIC DNA]</scope>
    <source>
        <strain evidence="6 7">DSM 15480</strain>
    </source>
</reference>
<feature type="domain" description="HipA N-terminal subdomain 1" evidence="5">
    <location>
        <begin position="10"/>
        <end position="107"/>
    </location>
</feature>
<dbReference type="NCBIfam" id="TIGR03071">
    <property type="entry name" value="couple_hipA"/>
    <property type="match status" value="1"/>
</dbReference>
<evidence type="ECO:0000313" key="7">
    <source>
        <dbReference type="Proteomes" id="UP000184301"/>
    </source>
</evidence>
<sequence length="427" mass="47750">MMKKLIIMLEIKGKQTVVGNISYHDLQDACFTYAEEYLNTANAVPISVSLPLQEESYSVARTKNFFEGLLPEGFTRRTVAQWIHVSEDDYLSILAGLGNECLGAIKVIEENQAVVPARYEKLKSQQIGQLAAEGATKSAELVTKSHLSLTGASGKVGLYYDDTSNQWFLPYGEAPSTHIVKQSHVRMDGIVTNEQLCLLTAQRLGITIPESFIINTGNAKEEEVLFATKRYDRLQKDCSSVVDGLRVPYRLHQEDFAQALGKASSEKYEKEDNGYLQAMFRLILNHAANPIKEQLSLWNMIVFDFLVGNTDNHIKNFSLLYSENLKGISLAPAYDIISTTVYEASTRNMGMMIGGQLCIDKITRESFRKEAQKVGINDKLAIHGFEQMASKFEKSLRETSRQLNEQGFLNADILCEKILQSGGFANL</sequence>
<name>A0A1M6WIP7_9FIRM</name>
<evidence type="ECO:0000256" key="3">
    <source>
        <dbReference type="ARBA" id="ARBA00022777"/>
    </source>
</evidence>
<comment type="similarity">
    <text evidence="1">Belongs to the HipA Ser/Thr kinase family.</text>
</comment>
<dbReference type="AlphaFoldDB" id="A0A1M6WIP7"/>
<dbReference type="Pfam" id="PF13657">
    <property type="entry name" value="Couple_hipA"/>
    <property type="match status" value="1"/>
</dbReference>
<evidence type="ECO:0000259" key="5">
    <source>
        <dbReference type="Pfam" id="PF13657"/>
    </source>
</evidence>
<evidence type="ECO:0000256" key="1">
    <source>
        <dbReference type="ARBA" id="ARBA00010164"/>
    </source>
</evidence>
<evidence type="ECO:0000256" key="2">
    <source>
        <dbReference type="ARBA" id="ARBA00022679"/>
    </source>
</evidence>
<evidence type="ECO:0000313" key="6">
    <source>
        <dbReference type="EMBL" id="SHK93577.1"/>
    </source>
</evidence>
<protein>
    <submittedName>
        <fullName evidence="6">Serine/threonine-protein kinase HipA</fullName>
    </submittedName>
</protein>
<gene>
    <name evidence="6" type="ORF">SAMN02745243_04027</name>
</gene>
<organism evidence="6 7">
    <name type="scientific">Hespellia stercorisuis DSM 15480</name>
    <dbReference type="NCBI Taxonomy" id="1121950"/>
    <lineage>
        <taxon>Bacteria</taxon>
        <taxon>Bacillati</taxon>
        <taxon>Bacillota</taxon>
        <taxon>Clostridia</taxon>
        <taxon>Lachnospirales</taxon>
        <taxon>Lachnospiraceae</taxon>
        <taxon>Hespellia</taxon>
    </lineage>
</organism>
<proteinExistence type="inferred from homology"/>
<dbReference type="GO" id="GO:0005829">
    <property type="term" value="C:cytosol"/>
    <property type="evidence" value="ECO:0007669"/>
    <property type="project" value="TreeGrafter"/>
</dbReference>
<dbReference type="PANTHER" id="PTHR37419">
    <property type="entry name" value="SERINE/THREONINE-PROTEIN KINASE TOXIN HIPA"/>
    <property type="match status" value="1"/>
</dbReference>
<keyword evidence="3 6" id="KW-0418">Kinase</keyword>
<dbReference type="PANTHER" id="PTHR37419:SF1">
    <property type="entry name" value="SERINE_THREONINE-PROTEIN KINASE TOXIN HIPA"/>
    <property type="match status" value="1"/>
</dbReference>